<dbReference type="Pfam" id="PF07914">
    <property type="entry name" value="DUF1679"/>
    <property type="match status" value="1"/>
</dbReference>
<dbReference type="InterPro" id="IPR052961">
    <property type="entry name" value="Oxido-Kinase-like_Enzymes"/>
</dbReference>
<dbReference type="Proteomes" id="UP000054495">
    <property type="component" value="Unassembled WGS sequence"/>
</dbReference>
<sequence length="85" mass="9502">MSLFKPADGILRTNLSWDDLQESVFEIFGKDAKFGPNKDAKDIGFASGFMSKICLITPDWQTRMDGVPEKFVVKVCSAESSTIFF</sequence>
<evidence type="ECO:0000313" key="1">
    <source>
        <dbReference type="EMBL" id="EPB65711.1"/>
    </source>
</evidence>
<dbReference type="EMBL" id="KE127311">
    <property type="protein sequence ID" value="EPB65711.1"/>
    <property type="molecule type" value="Genomic_DNA"/>
</dbReference>
<dbReference type="PANTHER" id="PTHR23020:SF8">
    <property type="entry name" value="CHK KINASE-LIKE DOMAIN-CONTAINING PROTEIN"/>
    <property type="match status" value="1"/>
</dbReference>
<gene>
    <name evidence="1" type="ORF">ANCCEY_15222</name>
</gene>
<dbReference type="PANTHER" id="PTHR23020">
    <property type="entry name" value="UNCHARACTERIZED NUCLEAR HORMONE RECEPTOR-RELATED"/>
    <property type="match status" value="1"/>
</dbReference>
<keyword evidence="2" id="KW-1185">Reference proteome</keyword>
<evidence type="ECO:0000313" key="2">
    <source>
        <dbReference type="Proteomes" id="UP000054495"/>
    </source>
</evidence>
<reference evidence="1 2" key="1">
    <citation type="submission" date="2013-05" db="EMBL/GenBank/DDBJ databases">
        <title>Draft genome of the parasitic nematode Anyclostoma ceylanicum.</title>
        <authorList>
            <person name="Mitreva M."/>
        </authorList>
    </citation>
    <scope>NUCLEOTIDE SEQUENCE [LARGE SCALE GENOMIC DNA]</scope>
</reference>
<accession>A0A0D6L7Z7</accession>
<dbReference type="InterPro" id="IPR012877">
    <property type="entry name" value="Dhs-27"/>
</dbReference>
<protein>
    <submittedName>
        <fullName evidence="1">Uncharacterized protein</fullName>
    </submittedName>
</protein>
<dbReference type="AlphaFoldDB" id="A0A0D6L7Z7"/>
<organism evidence="1 2">
    <name type="scientific">Ancylostoma ceylanicum</name>
    <dbReference type="NCBI Taxonomy" id="53326"/>
    <lineage>
        <taxon>Eukaryota</taxon>
        <taxon>Metazoa</taxon>
        <taxon>Ecdysozoa</taxon>
        <taxon>Nematoda</taxon>
        <taxon>Chromadorea</taxon>
        <taxon>Rhabditida</taxon>
        <taxon>Rhabditina</taxon>
        <taxon>Rhabditomorpha</taxon>
        <taxon>Strongyloidea</taxon>
        <taxon>Ancylostomatidae</taxon>
        <taxon>Ancylostomatinae</taxon>
        <taxon>Ancylostoma</taxon>
    </lineage>
</organism>
<proteinExistence type="predicted"/>
<name>A0A0D6L7Z7_9BILA</name>